<name>A0A318H8I0_9BURK</name>
<evidence type="ECO:0008006" key="3">
    <source>
        <dbReference type="Google" id="ProtNLM"/>
    </source>
</evidence>
<evidence type="ECO:0000313" key="2">
    <source>
        <dbReference type="Proteomes" id="UP000247811"/>
    </source>
</evidence>
<protein>
    <recommendedName>
        <fullName evidence="3">Roadblock/LAMTOR2 domain-containing protein</fullName>
    </recommendedName>
</protein>
<dbReference type="OrthoDB" id="3781969at2"/>
<accession>A0A318H8I0</accession>
<gene>
    <name evidence="1" type="ORF">C7444_103290</name>
</gene>
<evidence type="ECO:0000313" key="1">
    <source>
        <dbReference type="EMBL" id="PXW98192.1"/>
    </source>
</evidence>
<reference evidence="1 2" key="1">
    <citation type="submission" date="2018-05" db="EMBL/GenBank/DDBJ databases">
        <title>Genomic Encyclopedia of Type Strains, Phase IV (KMG-IV): sequencing the most valuable type-strain genomes for metagenomic binning, comparative biology and taxonomic classification.</title>
        <authorList>
            <person name="Goeker M."/>
        </authorList>
    </citation>
    <scope>NUCLEOTIDE SEQUENCE [LARGE SCALE GENOMIC DNA]</scope>
    <source>
        <strain evidence="1 2">DSM 566</strain>
    </source>
</reference>
<keyword evidence="2" id="KW-1185">Reference proteome</keyword>
<dbReference type="Gene3D" id="3.30.450.30">
    <property type="entry name" value="Dynein light chain 2a, cytoplasmic"/>
    <property type="match status" value="1"/>
</dbReference>
<dbReference type="Proteomes" id="UP000247811">
    <property type="component" value="Unassembled WGS sequence"/>
</dbReference>
<sequence>MLKSLFGDLYPSRSQPIRRSGETDFVATAILEHVSGEMNEAGQIVDRHEQDLFVIGSAAQAMRAHYTSVQENVDPTQRNITLLDPTRMWAGAVVRALSDASGQPIERLHLREQASLATLAMIERTTLSRRQEETLKVYHADVRTPGSDGLAIPMALMERSDLAVILIGPLSPTAIDQLLASVLNACRSTTWRCPHLLFMLPVGALWIASKVSALPWPASMQVDSLCEPLTSASTVWNKLLAHWARLKTRPTAERGRTLAGTATTTTTNTPATPTAADGFFRLPPAPTRGPGVMQGLAADTGFGPMQTLPATTGHTQFGTLPAETAGSAITPMRLHLPAVAPEAPADPGVSASRFDLLRTPPERRQAEAILNSLAHLDGVIFTALVELDTGLVLASNTRGPDVDRAAAAASDVLRAHANSLRLMGHPRPGDPVDEVLVTAGSRYHIIRTLQAHPSHFLLAVLDKLRSNLAMTRFRVMEAQQQFS</sequence>
<dbReference type="RefSeq" id="WP_110399749.1">
    <property type="nucleotide sequence ID" value="NZ_QJJS01000003.1"/>
</dbReference>
<dbReference type="SUPFAM" id="SSF103196">
    <property type="entry name" value="Roadblock/LC7 domain"/>
    <property type="match status" value="1"/>
</dbReference>
<dbReference type="EMBL" id="QJJS01000003">
    <property type="protein sequence ID" value="PXW98192.1"/>
    <property type="molecule type" value="Genomic_DNA"/>
</dbReference>
<dbReference type="AlphaFoldDB" id="A0A318H8I0"/>
<proteinExistence type="predicted"/>
<comment type="caution">
    <text evidence="1">The sequence shown here is derived from an EMBL/GenBank/DDBJ whole genome shotgun (WGS) entry which is preliminary data.</text>
</comment>
<organism evidence="1 2">
    <name type="scientific">Sphaerotilus hippei</name>
    <dbReference type="NCBI Taxonomy" id="744406"/>
    <lineage>
        <taxon>Bacteria</taxon>
        <taxon>Pseudomonadati</taxon>
        <taxon>Pseudomonadota</taxon>
        <taxon>Betaproteobacteria</taxon>
        <taxon>Burkholderiales</taxon>
        <taxon>Sphaerotilaceae</taxon>
        <taxon>Sphaerotilus</taxon>
    </lineage>
</organism>